<keyword evidence="1" id="KW-0472">Membrane</keyword>
<keyword evidence="1" id="KW-1133">Transmembrane helix</keyword>
<organism evidence="2 3">
    <name type="scientific">Deinococcus soli</name>
    <name type="common">ex Cha et al. 2016</name>
    <dbReference type="NCBI Taxonomy" id="1309411"/>
    <lineage>
        <taxon>Bacteria</taxon>
        <taxon>Thermotogati</taxon>
        <taxon>Deinococcota</taxon>
        <taxon>Deinococci</taxon>
        <taxon>Deinococcales</taxon>
        <taxon>Deinococcaceae</taxon>
        <taxon>Deinococcus</taxon>
    </lineage>
</organism>
<reference evidence="2 3" key="1">
    <citation type="submission" date="2015-01" db="EMBL/GenBank/DDBJ databases">
        <title>Deinococcus soli/N5/whole genome sequencing.</title>
        <authorList>
            <person name="Kim M.K."/>
            <person name="Srinivasan S."/>
            <person name="Lee J.-J."/>
        </authorList>
    </citation>
    <scope>NUCLEOTIDE SEQUENCE [LARGE SCALE GENOMIC DNA]</scope>
    <source>
        <strain evidence="2 3">N5</strain>
    </source>
</reference>
<name>A0A0F7JMS1_9DEIO</name>
<protein>
    <submittedName>
        <fullName evidence="2">Uncharacterized protein</fullName>
    </submittedName>
</protein>
<keyword evidence="1" id="KW-0812">Transmembrane</keyword>
<dbReference type="EMBL" id="CP011389">
    <property type="protein sequence ID" value="AKH15970.1"/>
    <property type="molecule type" value="Genomic_DNA"/>
</dbReference>
<dbReference type="RefSeq" id="WP_046842546.1">
    <property type="nucleotide sequence ID" value="NZ_CP011389.1"/>
</dbReference>
<feature type="transmembrane region" description="Helical" evidence="1">
    <location>
        <begin position="67"/>
        <end position="91"/>
    </location>
</feature>
<dbReference type="KEGG" id="dch:SY84_01685"/>
<accession>A0A0F7JMS1</accession>
<dbReference type="Proteomes" id="UP000034024">
    <property type="component" value="Chromosome"/>
</dbReference>
<gene>
    <name evidence="2" type="ORF">SY84_01685</name>
</gene>
<evidence type="ECO:0000313" key="3">
    <source>
        <dbReference type="Proteomes" id="UP000034024"/>
    </source>
</evidence>
<feature type="transmembrane region" description="Helical" evidence="1">
    <location>
        <begin position="21"/>
        <end position="47"/>
    </location>
</feature>
<keyword evidence="3" id="KW-1185">Reference proteome</keyword>
<proteinExistence type="predicted"/>
<evidence type="ECO:0000313" key="2">
    <source>
        <dbReference type="EMBL" id="AKH15970.1"/>
    </source>
</evidence>
<sequence length="97" mass="10913">MTQQHAPAAQRLWWTFPLMPLTWVFSPDTFGIAAVALKLVVVVPFVLAAVDTWRSSDPALSARKDVLLAWFLTVSAVAATVFGSLELYYLWRADQFR</sequence>
<evidence type="ECO:0000256" key="1">
    <source>
        <dbReference type="SAM" id="Phobius"/>
    </source>
</evidence>
<dbReference type="AlphaFoldDB" id="A0A0F7JMS1"/>
<dbReference type="PATRIC" id="fig|1309411.5.peg.353"/>